<evidence type="ECO:0000313" key="2">
    <source>
        <dbReference type="Proteomes" id="UP000321085"/>
    </source>
</evidence>
<accession>A0A512C2K9</accession>
<protein>
    <recommendedName>
        <fullName evidence="3">ABM domain-containing protein</fullName>
    </recommendedName>
</protein>
<dbReference type="InterPro" id="IPR011008">
    <property type="entry name" value="Dimeric_a/b-barrel"/>
</dbReference>
<dbReference type="SUPFAM" id="SSF54909">
    <property type="entry name" value="Dimeric alpha+beta barrel"/>
    <property type="match status" value="1"/>
</dbReference>
<sequence>MYAVIRKFNKMRSVDEVARRAEAGLVPILRQSPGFRGYYVINGGNDVGVSINLFDTQDAAQEAHRRAMAWIKDNLSDFYEGQPEVTTGEVIVSVPAQGAMAA</sequence>
<dbReference type="EMBL" id="BJYU01000194">
    <property type="protein sequence ID" value="GEO18446.1"/>
    <property type="molecule type" value="Genomic_DNA"/>
</dbReference>
<reference evidence="1 2" key="1">
    <citation type="submission" date="2019-07" db="EMBL/GenBank/DDBJ databases">
        <title>Whole genome shotgun sequence of Microvirga aerophila NBRC 106136.</title>
        <authorList>
            <person name="Hosoyama A."/>
            <person name="Uohara A."/>
            <person name="Ohji S."/>
            <person name="Ichikawa N."/>
        </authorList>
    </citation>
    <scope>NUCLEOTIDE SEQUENCE [LARGE SCALE GENOMIC DNA]</scope>
    <source>
        <strain evidence="1 2">NBRC 106136</strain>
    </source>
</reference>
<dbReference type="RefSeq" id="WP_114189223.1">
    <property type="nucleotide sequence ID" value="NZ_BJYU01000194.1"/>
</dbReference>
<evidence type="ECO:0008006" key="3">
    <source>
        <dbReference type="Google" id="ProtNLM"/>
    </source>
</evidence>
<proteinExistence type="predicted"/>
<gene>
    <name evidence="1" type="ORF">MAE02_61420</name>
</gene>
<organism evidence="1 2">
    <name type="scientific">Microvirga aerophila</name>
    <dbReference type="NCBI Taxonomy" id="670291"/>
    <lineage>
        <taxon>Bacteria</taxon>
        <taxon>Pseudomonadati</taxon>
        <taxon>Pseudomonadota</taxon>
        <taxon>Alphaproteobacteria</taxon>
        <taxon>Hyphomicrobiales</taxon>
        <taxon>Methylobacteriaceae</taxon>
        <taxon>Microvirga</taxon>
    </lineage>
</organism>
<evidence type="ECO:0000313" key="1">
    <source>
        <dbReference type="EMBL" id="GEO18446.1"/>
    </source>
</evidence>
<name>A0A512C2K9_9HYPH</name>
<comment type="caution">
    <text evidence="1">The sequence shown here is derived from an EMBL/GenBank/DDBJ whole genome shotgun (WGS) entry which is preliminary data.</text>
</comment>
<dbReference type="OrthoDB" id="7259263at2"/>
<dbReference type="Proteomes" id="UP000321085">
    <property type="component" value="Unassembled WGS sequence"/>
</dbReference>
<keyword evidence="2" id="KW-1185">Reference proteome</keyword>
<dbReference type="AlphaFoldDB" id="A0A512C2K9"/>